<reference evidence="2 3" key="2">
    <citation type="submission" date="2016-08" db="EMBL/GenBank/DDBJ databases">
        <title>Pervasive Adenine N6-methylation of Active Genes in Fungi.</title>
        <authorList>
            <consortium name="DOE Joint Genome Institute"/>
            <person name="Mondo S.J."/>
            <person name="Dannebaum R.O."/>
            <person name="Kuo R.C."/>
            <person name="Labutti K."/>
            <person name="Haridas S."/>
            <person name="Kuo A."/>
            <person name="Salamov A."/>
            <person name="Ahrendt S.R."/>
            <person name="Lipzen A."/>
            <person name="Sullivan W."/>
            <person name="Andreopoulos W.B."/>
            <person name="Clum A."/>
            <person name="Lindquist E."/>
            <person name="Daum C."/>
            <person name="Ramamoorthy G.K."/>
            <person name="Gryganskyi A."/>
            <person name="Culley D."/>
            <person name="Magnuson J.K."/>
            <person name="James T.Y."/>
            <person name="O'Malley M.A."/>
            <person name="Stajich J.E."/>
            <person name="Spatafora J.W."/>
            <person name="Visel A."/>
            <person name="Grigoriev I.V."/>
        </authorList>
    </citation>
    <scope>NUCLEOTIDE SEQUENCE [LARGE SCALE GENOMIC DNA]</scope>
    <source>
        <strain evidence="2 3">S4</strain>
    </source>
</reference>
<protein>
    <submittedName>
        <fullName evidence="2">NAD(P)-binding protein</fullName>
    </submittedName>
</protein>
<sequence>MGKIAVIGSTGKYGGKAIDYLIERGVSPSDIIAIYRNEEKALPLKDRGLEIRYGDYQKEDFSEKVFEGAEKLLFVSGLDEDSFKRIQDHMVVIDAARKVGLKQIVYTSIANPENSIFHHENVHLATEFAIKAAKIPYTFLRNTFYLQYFVVQKDLKRSVDSGIFYSLSKGKKINLVTREDMAKAAAVVLTTEGHINKTYEITAPEAYSYKDICDTLADVTGKKIEFVETTKEEYVAYLDKIGVPKQFQQWDTGFAQIGYSSGWAEKTSPDLANLIGKENITTPRQLIEKMEF</sequence>
<dbReference type="EMBL" id="MCFG01000058">
    <property type="protein sequence ID" value="ORX84140.1"/>
    <property type="molecule type" value="Genomic_DNA"/>
</dbReference>
<dbReference type="OrthoDB" id="3358371at2759"/>
<dbReference type="InterPro" id="IPR052718">
    <property type="entry name" value="NmrA-type_oxidoreductase"/>
</dbReference>
<dbReference type="Gene3D" id="3.90.25.10">
    <property type="entry name" value="UDP-galactose 4-epimerase, domain 1"/>
    <property type="match status" value="1"/>
</dbReference>
<feature type="domain" description="NmrA-like" evidence="1">
    <location>
        <begin position="3"/>
        <end position="236"/>
    </location>
</feature>
<name>A0A1Y1XEF3_9FUNG</name>
<evidence type="ECO:0000313" key="3">
    <source>
        <dbReference type="Proteomes" id="UP000193944"/>
    </source>
</evidence>
<dbReference type="AlphaFoldDB" id="A0A1Y1XEF3"/>
<reference evidence="2 3" key="1">
    <citation type="submission" date="2016-08" db="EMBL/GenBank/DDBJ databases">
        <title>A Parts List for Fungal Cellulosomes Revealed by Comparative Genomics.</title>
        <authorList>
            <consortium name="DOE Joint Genome Institute"/>
            <person name="Haitjema C.H."/>
            <person name="Gilmore S.P."/>
            <person name="Henske J.K."/>
            <person name="Solomon K.V."/>
            <person name="De Groot R."/>
            <person name="Kuo A."/>
            <person name="Mondo S.J."/>
            <person name="Salamov A.A."/>
            <person name="Labutti K."/>
            <person name="Zhao Z."/>
            <person name="Chiniquy J."/>
            <person name="Barry K."/>
            <person name="Brewer H.M."/>
            <person name="Purvine S.O."/>
            <person name="Wright A.T."/>
            <person name="Boxma B."/>
            <person name="Van Alen T."/>
            <person name="Hackstein J.H."/>
            <person name="Baker S.E."/>
            <person name="Grigoriev I.V."/>
            <person name="O'Malley M.A."/>
        </authorList>
    </citation>
    <scope>NUCLEOTIDE SEQUENCE [LARGE SCALE GENOMIC DNA]</scope>
    <source>
        <strain evidence="2 3">S4</strain>
    </source>
</reference>
<dbReference type="Gene3D" id="3.40.50.720">
    <property type="entry name" value="NAD(P)-binding Rossmann-like Domain"/>
    <property type="match status" value="1"/>
</dbReference>
<dbReference type="Proteomes" id="UP000193944">
    <property type="component" value="Unassembled WGS sequence"/>
</dbReference>
<dbReference type="PANTHER" id="PTHR47129">
    <property type="entry name" value="QUINONE OXIDOREDUCTASE 2"/>
    <property type="match status" value="1"/>
</dbReference>
<dbReference type="SUPFAM" id="SSF51735">
    <property type="entry name" value="NAD(P)-binding Rossmann-fold domains"/>
    <property type="match status" value="1"/>
</dbReference>
<dbReference type="InterPro" id="IPR008030">
    <property type="entry name" value="NmrA-like"/>
</dbReference>
<keyword evidence="3" id="KW-1185">Reference proteome</keyword>
<dbReference type="CDD" id="cd05269">
    <property type="entry name" value="TMR_SDR_a"/>
    <property type="match status" value="1"/>
</dbReference>
<evidence type="ECO:0000259" key="1">
    <source>
        <dbReference type="Pfam" id="PF05368"/>
    </source>
</evidence>
<accession>A0A1Y1XEF3</accession>
<comment type="caution">
    <text evidence="2">The sequence shown here is derived from an EMBL/GenBank/DDBJ whole genome shotgun (WGS) entry which is preliminary data.</text>
</comment>
<dbReference type="InterPro" id="IPR036291">
    <property type="entry name" value="NAD(P)-bd_dom_sf"/>
</dbReference>
<dbReference type="PANTHER" id="PTHR47129:SF1">
    <property type="entry name" value="NMRA-LIKE DOMAIN-CONTAINING PROTEIN"/>
    <property type="match status" value="1"/>
</dbReference>
<evidence type="ECO:0000313" key="2">
    <source>
        <dbReference type="EMBL" id="ORX84140.1"/>
    </source>
</evidence>
<gene>
    <name evidence="2" type="ORF">BCR32DRAFT_201193</name>
</gene>
<dbReference type="Pfam" id="PF05368">
    <property type="entry name" value="NmrA"/>
    <property type="match status" value="1"/>
</dbReference>
<organism evidence="2 3">
    <name type="scientific">Anaeromyces robustus</name>
    <dbReference type="NCBI Taxonomy" id="1754192"/>
    <lineage>
        <taxon>Eukaryota</taxon>
        <taxon>Fungi</taxon>
        <taxon>Fungi incertae sedis</taxon>
        <taxon>Chytridiomycota</taxon>
        <taxon>Chytridiomycota incertae sedis</taxon>
        <taxon>Neocallimastigomycetes</taxon>
        <taxon>Neocallimastigales</taxon>
        <taxon>Neocallimastigaceae</taxon>
        <taxon>Anaeromyces</taxon>
    </lineage>
</organism>
<dbReference type="STRING" id="1754192.A0A1Y1XEF3"/>
<proteinExistence type="predicted"/>